<evidence type="ECO:0000256" key="6">
    <source>
        <dbReference type="ARBA" id="ARBA00022960"/>
    </source>
</evidence>
<dbReference type="Pfam" id="PF01225">
    <property type="entry name" value="Mur_ligase"/>
    <property type="match status" value="1"/>
</dbReference>
<evidence type="ECO:0000256" key="11">
    <source>
        <dbReference type="RuleBase" id="RU004136"/>
    </source>
</evidence>
<dbReference type="HAMAP" id="MF_02019">
    <property type="entry name" value="MurF"/>
    <property type="match status" value="1"/>
</dbReference>
<dbReference type="GO" id="GO:0008360">
    <property type="term" value="P:regulation of cell shape"/>
    <property type="evidence" value="ECO:0007669"/>
    <property type="project" value="UniProtKB-KW"/>
</dbReference>
<comment type="catalytic activity">
    <reaction evidence="10 11">
        <text>D-alanyl-D-alanine + UDP-N-acetyl-alpha-D-muramoyl-L-alanyl-gamma-D-glutamyl-meso-2,6-diaminopimelate + ATP = UDP-N-acetyl-alpha-D-muramoyl-L-alanyl-gamma-D-glutamyl-meso-2,6-diaminopimeloyl-D-alanyl-D-alanine + ADP + phosphate + H(+)</text>
        <dbReference type="Rhea" id="RHEA:28374"/>
        <dbReference type="ChEBI" id="CHEBI:15378"/>
        <dbReference type="ChEBI" id="CHEBI:30616"/>
        <dbReference type="ChEBI" id="CHEBI:43474"/>
        <dbReference type="ChEBI" id="CHEBI:57822"/>
        <dbReference type="ChEBI" id="CHEBI:61386"/>
        <dbReference type="ChEBI" id="CHEBI:83905"/>
        <dbReference type="ChEBI" id="CHEBI:456216"/>
        <dbReference type="EC" id="6.3.2.10"/>
    </reaction>
</comment>
<feature type="transmembrane region" description="Helical" evidence="12">
    <location>
        <begin position="288"/>
        <end position="309"/>
    </location>
</feature>
<evidence type="ECO:0000256" key="4">
    <source>
        <dbReference type="ARBA" id="ARBA00022741"/>
    </source>
</evidence>
<dbReference type="SUPFAM" id="SSF63418">
    <property type="entry name" value="MurE/MurF N-terminal domain"/>
    <property type="match status" value="1"/>
</dbReference>
<reference evidence="16 17" key="1">
    <citation type="journal article" date="2008" name="Int. J. Syst. Evol. Microbiol.">
        <title>Neptunomonas japonica sp. nov., an Osedax japonicus symbiont-like bacterium isolated from sediment adjacent to sperm whale carcasses off Kagoshima, Japan.</title>
        <authorList>
            <person name="Miyazaki M."/>
            <person name="Nogi Y."/>
            <person name="Fujiwara Y."/>
            <person name="Kawato M."/>
            <person name="Kubokawa K."/>
            <person name="Horikoshi K."/>
        </authorList>
    </citation>
    <scope>NUCLEOTIDE SEQUENCE [LARGE SCALE GENOMIC DNA]</scope>
    <source>
        <strain evidence="16 17">JAMM 1380</strain>
    </source>
</reference>
<dbReference type="InterPro" id="IPR013221">
    <property type="entry name" value="Mur_ligase_cen"/>
</dbReference>
<dbReference type="InterPro" id="IPR036615">
    <property type="entry name" value="Mur_ligase_C_dom_sf"/>
</dbReference>
<evidence type="ECO:0000256" key="9">
    <source>
        <dbReference type="ARBA" id="ARBA00023316"/>
    </source>
</evidence>
<dbReference type="NCBIfam" id="TIGR01143">
    <property type="entry name" value="murF"/>
    <property type="match status" value="1"/>
</dbReference>
<dbReference type="GO" id="GO:0051301">
    <property type="term" value="P:cell division"/>
    <property type="evidence" value="ECO:0007669"/>
    <property type="project" value="UniProtKB-KW"/>
</dbReference>
<dbReference type="InterPro" id="IPR051046">
    <property type="entry name" value="MurCDEF_CellWall_CoF430Synth"/>
</dbReference>
<dbReference type="Gene3D" id="3.90.190.20">
    <property type="entry name" value="Mur ligase, C-terminal domain"/>
    <property type="match status" value="1"/>
</dbReference>
<dbReference type="InterPro" id="IPR035911">
    <property type="entry name" value="MurE/MurF_N"/>
</dbReference>
<evidence type="ECO:0000313" key="16">
    <source>
        <dbReference type="EMBL" id="BBB28912.1"/>
    </source>
</evidence>
<evidence type="ECO:0000256" key="10">
    <source>
        <dbReference type="HAMAP-Rule" id="MF_02019"/>
    </source>
</evidence>
<keyword evidence="2 10" id="KW-0436">Ligase</keyword>
<evidence type="ECO:0000256" key="2">
    <source>
        <dbReference type="ARBA" id="ARBA00022598"/>
    </source>
</evidence>
<keyword evidence="12" id="KW-1133">Transmembrane helix</keyword>
<dbReference type="GO" id="GO:0005737">
    <property type="term" value="C:cytoplasm"/>
    <property type="evidence" value="ECO:0007669"/>
    <property type="project" value="UniProtKB-SubCell"/>
</dbReference>
<keyword evidence="4 10" id="KW-0547">Nucleotide-binding</keyword>
<keyword evidence="3 10" id="KW-0132">Cell division</keyword>
<dbReference type="UniPathway" id="UPA00219"/>
<dbReference type="Gene3D" id="3.40.1390.10">
    <property type="entry name" value="MurE/MurF, N-terminal domain"/>
    <property type="match status" value="1"/>
</dbReference>
<dbReference type="EC" id="6.3.2.10" evidence="10 11"/>
<feature type="domain" description="Mur ligase C-terminal" evidence="14">
    <location>
        <begin position="317"/>
        <end position="443"/>
    </location>
</feature>
<keyword evidence="5 10" id="KW-0067">ATP-binding</keyword>
<evidence type="ECO:0000256" key="3">
    <source>
        <dbReference type="ARBA" id="ARBA00022618"/>
    </source>
</evidence>
<dbReference type="Pfam" id="PF02875">
    <property type="entry name" value="Mur_ligase_C"/>
    <property type="match status" value="1"/>
</dbReference>
<evidence type="ECO:0000256" key="1">
    <source>
        <dbReference type="ARBA" id="ARBA00022490"/>
    </source>
</evidence>
<evidence type="ECO:0000256" key="12">
    <source>
        <dbReference type="SAM" id="Phobius"/>
    </source>
</evidence>
<keyword evidence="12" id="KW-0472">Membrane</keyword>
<comment type="pathway">
    <text evidence="10 11">Cell wall biogenesis; peptidoglycan biosynthesis.</text>
</comment>
<feature type="domain" description="Mur ligase N-terminal catalytic" evidence="13">
    <location>
        <begin position="28"/>
        <end position="91"/>
    </location>
</feature>
<dbReference type="SUPFAM" id="SSF53244">
    <property type="entry name" value="MurD-like peptide ligases, peptide-binding domain"/>
    <property type="match status" value="1"/>
</dbReference>
<evidence type="ECO:0000259" key="13">
    <source>
        <dbReference type="Pfam" id="PF01225"/>
    </source>
</evidence>
<evidence type="ECO:0000256" key="7">
    <source>
        <dbReference type="ARBA" id="ARBA00022984"/>
    </source>
</evidence>
<keyword evidence="6 10" id="KW-0133">Cell shape</keyword>
<keyword evidence="9 10" id="KW-0961">Cell wall biogenesis/degradation</keyword>
<feature type="domain" description="Mur ligase central" evidence="15">
    <location>
        <begin position="107"/>
        <end position="294"/>
    </location>
</feature>
<dbReference type="SUPFAM" id="SSF53623">
    <property type="entry name" value="MurD-like peptide ligases, catalytic domain"/>
    <property type="match status" value="1"/>
</dbReference>
<keyword evidence="12" id="KW-0812">Transmembrane</keyword>
<dbReference type="AlphaFoldDB" id="A0A7R6PEZ5"/>
<dbReference type="EMBL" id="AP014546">
    <property type="protein sequence ID" value="BBB28912.1"/>
    <property type="molecule type" value="Genomic_DNA"/>
</dbReference>
<dbReference type="InterPro" id="IPR004101">
    <property type="entry name" value="Mur_ligase_C"/>
</dbReference>
<protein>
    <recommendedName>
        <fullName evidence="10 11">UDP-N-acetylmuramoyl-tripeptide--D-alanyl-D-alanine ligase</fullName>
        <ecNumber evidence="10 11">6.3.2.10</ecNumber>
    </recommendedName>
    <alternativeName>
        <fullName evidence="10">D-alanyl-D-alanine-adding enzyme</fullName>
    </alternativeName>
</protein>
<dbReference type="GO" id="GO:0071555">
    <property type="term" value="P:cell wall organization"/>
    <property type="evidence" value="ECO:0007669"/>
    <property type="project" value="UniProtKB-KW"/>
</dbReference>
<dbReference type="GO" id="GO:0047480">
    <property type="term" value="F:UDP-N-acetylmuramoyl-tripeptide-D-alanyl-D-alanine ligase activity"/>
    <property type="evidence" value="ECO:0007669"/>
    <property type="project" value="UniProtKB-UniRule"/>
</dbReference>
<keyword evidence="7 10" id="KW-0573">Peptidoglycan synthesis</keyword>
<organism evidence="16 17">
    <name type="scientific">Neptunomonas japonica JAMM 1380</name>
    <dbReference type="NCBI Taxonomy" id="1441457"/>
    <lineage>
        <taxon>Bacteria</taxon>
        <taxon>Pseudomonadati</taxon>
        <taxon>Pseudomonadota</taxon>
        <taxon>Gammaproteobacteria</taxon>
        <taxon>Oceanospirillales</taxon>
        <taxon>Oceanospirillaceae</taxon>
        <taxon>Neptunomonas</taxon>
    </lineage>
</organism>
<evidence type="ECO:0000259" key="14">
    <source>
        <dbReference type="Pfam" id="PF02875"/>
    </source>
</evidence>
<dbReference type="RefSeq" id="WP_236591069.1">
    <property type="nucleotide sequence ID" value="NZ_AP014546.1"/>
</dbReference>
<dbReference type="Proteomes" id="UP000595332">
    <property type="component" value="Chromosome"/>
</dbReference>
<keyword evidence="1 10" id="KW-0963">Cytoplasm</keyword>
<dbReference type="Gene3D" id="3.40.1190.10">
    <property type="entry name" value="Mur-like, catalytic domain"/>
    <property type="match status" value="1"/>
</dbReference>
<dbReference type="GO" id="GO:0005524">
    <property type="term" value="F:ATP binding"/>
    <property type="evidence" value="ECO:0007669"/>
    <property type="project" value="UniProtKB-UniRule"/>
</dbReference>
<dbReference type="PANTHER" id="PTHR43024">
    <property type="entry name" value="UDP-N-ACETYLMURAMOYL-TRIPEPTIDE--D-ALANYL-D-ALANINE LIGASE"/>
    <property type="match status" value="1"/>
</dbReference>
<gene>
    <name evidence="10 16" type="primary">murF</name>
    <name evidence="16" type="ORF">NEJAP_0955</name>
</gene>
<dbReference type="Pfam" id="PF08245">
    <property type="entry name" value="Mur_ligase_M"/>
    <property type="match status" value="1"/>
</dbReference>
<dbReference type="InterPro" id="IPR000713">
    <property type="entry name" value="Mur_ligase_N"/>
</dbReference>
<evidence type="ECO:0000259" key="15">
    <source>
        <dbReference type="Pfam" id="PF08245"/>
    </source>
</evidence>
<sequence>MMHNHFLLSELLPALSGQLLGKDIAFSKVNTDTRSVQSGDLFVALKGENFDAHDFANKAVAAGAVALVVDRELALDVPQLIVADTRVALGQIAEYNRSFFDGVLFAITGSSGKTTVKEMLAEILCGAGQVLATKGNLNNEIGVPLTLLRIAPCDQYAVIEMGASGPGEIAYSAGLSHPDIALISNAMGAHLEGFGSLQGVVEAKGEIYDGLSSTGTAVVNIDDPHADQWIRRVADKPLLTFGMDSNADINAIDVQILEDGCYSFVVQYGGTSEKVQLKVMGRHNVMNALAAIALTVSAGLPLSLAVAGLERFCAVKGRMCSLSGLNGARIIDDSYNANPGSVKAAILALEELKGERIFVLGDMGELGPEAEKMHREIGQFTAMHNIEKLLAVGPLSKAAVEGFESSNNLATQQAEHFIDQNSLVDRILPRLHENMVVLVKGSRSAGMDKVVTRLTEEV</sequence>
<dbReference type="GO" id="GO:0009252">
    <property type="term" value="P:peptidoglycan biosynthetic process"/>
    <property type="evidence" value="ECO:0007669"/>
    <property type="project" value="UniProtKB-UniRule"/>
</dbReference>
<evidence type="ECO:0000256" key="5">
    <source>
        <dbReference type="ARBA" id="ARBA00022840"/>
    </source>
</evidence>
<proteinExistence type="inferred from homology"/>
<comment type="subcellular location">
    <subcellularLocation>
        <location evidence="10 11">Cytoplasm</location>
    </subcellularLocation>
</comment>
<keyword evidence="17" id="KW-1185">Reference proteome</keyword>
<dbReference type="InterPro" id="IPR036565">
    <property type="entry name" value="Mur-like_cat_sf"/>
</dbReference>
<keyword evidence="8 10" id="KW-0131">Cell cycle</keyword>
<dbReference type="InterPro" id="IPR005863">
    <property type="entry name" value="UDP-N-AcMur_synth"/>
</dbReference>
<comment type="similarity">
    <text evidence="10">Belongs to the MurCDEF family. MurF subfamily.</text>
</comment>
<accession>A0A7R6PEZ5</accession>
<name>A0A7R6PEZ5_9GAMM</name>
<dbReference type="PANTHER" id="PTHR43024:SF1">
    <property type="entry name" value="UDP-N-ACETYLMURAMOYL-TRIPEPTIDE--D-ALANYL-D-ALANINE LIGASE"/>
    <property type="match status" value="1"/>
</dbReference>
<evidence type="ECO:0000256" key="8">
    <source>
        <dbReference type="ARBA" id="ARBA00023306"/>
    </source>
</evidence>
<dbReference type="KEGG" id="njp:NEJAP_0955"/>
<comment type="function">
    <text evidence="10 11">Involved in cell wall formation. Catalyzes the final step in the synthesis of UDP-N-acetylmuramoyl-pentapeptide, the precursor of murein.</text>
</comment>
<feature type="binding site" evidence="10">
    <location>
        <begin position="109"/>
        <end position="115"/>
    </location>
    <ligand>
        <name>ATP</name>
        <dbReference type="ChEBI" id="CHEBI:30616"/>
    </ligand>
</feature>
<evidence type="ECO:0000313" key="17">
    <source>
        <dbReference type="Proteomes" id="UP000595332"/>
    </source>
</evidence>